<dbReference type="EMBL" id="BAABFA010000018">
    <property type="protein sequence ID" value="GAA4467989.1"/>
    <property type="molecule type" value="Genomic_DNA"/>
</dbReference>
<name>A0ABP8NIP9_9BACT</name>
<keyword evidence="4" id="KW-1185">Reference proteome</keyword>
<dbReference type="Pfam" id="PF20732">
    <property type="entry name" value="NamZ_C"/>
    <property type="match status" value="1"/>
</dbReference>
<organism evidence="3 4">
    <name type="scientific">Nemorincola caseinilytica</name>
    <dbReference type="NCBI Taxonomy" id="2054315"/>
    <lineage>
        <taxon>Bacteria</taxon>
        <taxon>Pseudomonadati</taxon>
        <taxon>Bacteroidota</taxon>
        <taxon>Chitinophagia</taxon>
        <taxon>Chitinophagales</taxon>
        <taxon>Chitinophagaceae</taxon>
        <taxon>Nemorincola</taxon>
    </lineage>
</organism>
<feature type="domain" description="Peptidoglycan beta-N-acetylmuramidase NamZ C-terminal" evidence="2">
    <location>
        <begin position="242"/>
        <end position="385"/>
    </location>
</feature>
<reference evidence="4" key="1">
    <citation type="journal article" date="2019" name="Int. J. Syst. Evol. Microbiol.">
        <title>The Global Catalogue of Microorganisms (GCM) 10K type strain sequencing project: providing services to taxonomists for standard genome sequencing and annotation.</title>
        <authorList>
            <consortium name="The Broad Institute Genomics Platform"/>
            <consortium name="The Broad Institute Genome Sequencing Center for Infectious Disease"/>
            <person name="Wu L."/>
            <person name="Ma J."/>
        </authorList>
    </citation>
    <scope>NUCLEOTIDE SEQUENCE [LARGE SCALE GENOMIC DNA]</scope>
    <source>
        <strain evidence="4">JCM 32105</strain>
    </source>
</reference>
<dbReference type="InterPro" id="IPR048503">
    <property type="entry name" value="NamZ_C"/>
</dbReference>
<protein>
    <submittedName>
        <fullName evidence="3">DUF1343 domain-containing protein</fullName>
    </submittedName>
</protein>
<sequence length="389" mass="43707">MLLVSAFFCGHARAIPDTTILPAAADPRGYMRHLKDKRVGLVINQTSEYRGVSLLDIMRAQGVNVVRIFVPEHGFRGSADAGAHIANDVDSATGIPVISLYGANKKPKPEYLKDIDALVYDLQDVGVRFYTYISTLEYCMEACADAGVYLLVLDRPNPNGHYVDGPVLQKEHRSFVGMQPIPIVYGMTAGEYALMLAGEKWVAGAGKLKFDVVPCKNYTHYKRYQLPVPPSPNLRTMEAVYAYPSMCLFEGTTISVGRGTYFPFLQYGCPEFEGLMHHSFTPRSGPGAKTPPYEGKKCYGEILGDIKELGLREEEDGQLQLKWLIKAYRSYPTKKNFFTSFFTKLAGTTILEEQIKQNVPEADIRASWKNDLEAFKKIRKKYLLYQDVY</sequence>
<dbReference type="InterPro" id="IPR008302">
    <property type="entry name" value="NamZ"/>
</dbReference>
<gene>
    <name evidence="3" type="ORF">GCM10023093_24740</name>
</gene>
<dbReference type="Proteomes" id="UP001500067">
    <property type="component" value="Unassembled WGS sequence"/>
</dbReference>
<feature type="domain" description="Peptidoglycan beta-N-acetylmuramidase NamZ N-terminal" evidence="1">
    <location>
        <begin position="39"/>
        <end position="237"/>
    </location>
</feature>
<dbReference type="Gene3D" id="3.90.1150.140">
    <property type="match status" value="1"/>
</dbReference>
<evidence type="ECO:0000313" key="4">
    <source>
        <dbReference type="Proteomes" id="UP001500067"/>
    </source>
</evidence>
<accession>A0ABP8NIP9</accession>
<dbReference type="Pfam" id="PF07075">
    <property type="entry name" value="NamZ_N"/>
    <property type="match status" value="1"/>
</dbReference>
<comment type="caution">
    <text evidence="3">The sequence shown here is derived from an EMBL/GenBank/DDBJ whole genome shotgun (WGS) entry which is preliminary data.</text>
</comment>
<dbReference type="Gene3D" id="3.40.50.12170">
    <property type="entry name" value="Uncharacterised protein PF07075, DUF1343"/>
    <property type="match status" value="1"/>
</dbReference>
<evidence type="ECO:0000259" key="2">
    <source>
        <dbReference type="Pfam" id="PF20732"/>
    </source>
</evidence>
<dbReference type="PANTHER" id="PTHR42915">
    <property type="entry name" value="HYPOTHETICAL 460 KDA PROTEIN IN FEUA-SIGW INTERGENIC REGION [PRECURSOR]"/>
    <property type="match status" value="1"/>
</dbReference>
<dbReference type="PIRSF" id="PIRSF016719">
    <property type="entry name" value="UCP016719"/>
    <property type="match status" value="1"/>
</dbReference>
<dbReference type="InterPro" id="IPR048502">
    <property type="entry name" value="NamZ_N"/>
</dbReference>
<dbReference type="PANTHER" id="PTHR42915:SF1">
    <property type="entry name" value="PEPTIDOGLYCAN BETA-N-ACETYLMURAMIDASE NAMZ"/>
    <property type="match status" value="1"/>
</dbReference>
<evidence type="ECO:0000259" key="1">
    <source>
        <dbReference type="Pfam" id="PF07075"/>
    </source>
</evidence>
<proteinExistence type="predicted"/>
<evidence type="ECO:0000313" key="3">
    <source>
        <dbReference type="EMBL" id="GAA4467989.1"/>
    </source>
</evidence>